<dbReference type="RefSeq" id="XP_067512826.1">
    <property type="nucleotide sequence ID" value="XM_067656725.1"/>
</dbReference>
<name>I1BMK0_RHIO9</name>
<dbReference type="AlphaFoldDB" id="I1BMK0"/>
<evidence type="ECO:0008006" key="5">
    <source>
        <dbReference type="Google" id="ProtNLM"/>
    </source>
</evidence>
<dbReference type="VEuPathDB" id="FungiDB:RO3G_02134"/>
<feature type="region of interest" description="Disordered" evidence="2">
    <location>
        <begin position="176"/>
        <end position="206"/>
    </location>
</feature>
<reference evidence="3 4" key="1">
    <citation type="journal article" date="2009" name="PLoS Genet.">
        <title>Genomic analysis of the basal lineage fungus Rhizopus oryzae reveals a whole-genome duplication.</title>
        <authorList>
            <person name="Ma L.-J."/>
            <person name="Ibrahim A.S."/>
            <person name="Skory C."/>
            <person name="Grabherr M.G."/>
            <person name="Burger G."/>
            <person name="Butler M."/>
            <person name="Elias M."/>
            <person name="Idnurm A."/>
            <person name="Lang B.F."/>
            <person name="Sone T."/>
            <person name="Abe A."/>
            <person name="Calvo S.E."/>
            <person name="Corrochano L.M."/>
            <person name="Engels R."/>
            <person name="Fu J."/>
            <person name="Hansberg W."/>
            <person name="Kim J.-M."/>
            <person name="Kodira C.D."/>
            <person name="Koehrsen M.J."/>
            <person name="Liu B."/>
            <person name="Miranda-Saavedra D."/>
            <person name="O'Leary S."/>
            <person name="Ortiz-Castellanos L."/>
            <person name="Poulter R."/>
            <person name="Rodriguez-Romero J."/>
            <person name="Ruiz-Herrera J."/>
            <person name="Shen Y.-Q."/>
            <person name="Zeng Q."/>
            <person name="Galagan J."/>
            <person name="Birren B.W."/>
            <person name="Cuomo C.A."/>
            <person name="Wickes B.L."/>
        </authorList>
    </citation>
    <scope>NUCLEOTIDE SEQUENCE [LARGE SCALE GENOMIC DNA]</scope>
    <source>
        <strain evidence="4">RA 99-880 / ATCC MYA-4621 / FGSC 9543 / NRRL 43880</strain>
    </source>
</reference>
<proteinExistence type="predicted"/>
<dbReference type="InterPro" id="IPR011010">
    <property type="entry name" value="DNA_brk_join_enz"/>
</dbReference>
<sequence length="547" mass="61934">MNSPCSELQLGEDKIHSINVVKPLENNNGTQEEEEVSKNLFLEGAGDPHKRNPKLQINLNKTNKVTSIFPQGGRLQQFSIQWRQQVLHQWPVSVITQGYQLQWNRTPRPLRYTPMEFTQEEQMAVDEAIPISRIWIECSSKNFLKNYEICLRTSQGNSSSLCLLLGRDLCTSQDERREDELYPTNDSSLRSTGISNQQGEEYINPEQSTIIPRFSIRYLTDVDSSSKGKNPKTGGKDSTTIENYKTSIMQVDSELDWENNSDDTGSRRSTSPCQIYAKGFSEGTLKFKPQLGISLPPEHNKPSRIDMVDKQCTSQERASDTIQAAKPRYHHLRRCIGFRLGSQFSVSTNRRLLDKKTAKIGIASQVEDIDCPVRVLKSLMDRTANIRMNLPKDHTIFLVDVEKIDQIGSVRPVTTVSWIQQVMQASGIDTSILKAHSLRKAASTWAVMHRHNIEQVKKLANWSNKSNTFEKYYLKPFSKFQESQSINNTIFSATESNTTSSEPETEATRVGTSMPSNLTVIGVEDGDEVVARPSTFNWISSLIFPSQ</sequence>
<dbReference type="GO" id="GO:0006310">
    <property type="term" value="P:DNA recombination"/>
    <property type="evidence" value="ECO:0007669"/>
    <property type="project" value="UniProtKB-KW"/>
</dbReference>
<feature type="region of interest" description="Disordered" evidence="2">
    <location>
        <begin position="252"/>
        <end position="271"/>
    </location>
</feature>
<keyword evidence="1" id="KW-0233">DNA recombination</keyword>
<dbReference type="GO" id="GO:0015074">
    <property type="term" value="P:DNA integration"/>
    <property type="evidence" value="ECO:0007669"/>
    <property type="project" value="InterPro"/>
</dbReference>
<feature type="compositionally biased region" description="Polar residues" evidence="2">
    <location>
        <begin position="184"/>
        <end position="206"/>
    </location>
</feature>
<keyword evidence="4" id="KW-1185">Reference proteome</keyword>
<dbReference type="EMBL" id="CH476732">
    <property type="protein sequence ID" value="EIE77430.1"/>
    <property type="molecule type" value="Genomic_DNA"/>
</dbReference>
<accession>I1BMK0</accession>
<organism evidence="3 4">
    <name type="scientific">Rhizopus delemar (strain RA 99-880 / ATCC MYA-4621 / FGSC 9543 / NRRL 43880)</name>
    <name type="common">Mucormycosis agent</name>
    <name type="synonym">Rhizopus arrhizus var. delemar</name>
    <dbReference type="NCBI Taxonomy" id="246409"/>
    <lineage>
        <taxon>Eukaryota</taxon>
        <taxon>Fungi</taxon>
        <taxon>Fungi incertae sedis</taxon>
        <taxon>Mucoromycota</taxon>
        <taxon>Mucoromycotina</taxon>
        <taxon>Mucoromycetes</taxon>
        <taxon>Mucorales</taxon>
        <taxon>Mucorineae</taxon>
        <taxon>Rhizopodaceae</taxon>
        <taxon>Rhizopus</taxon>
    </lineage>
</organism>
<feature type="region of interest" description="Disordered" evidence="2">
    <location>
        <begin position="222"/>
        <end position="243"/>
    </location>
</feature>
<dbReference type="STRING" id="246409.I1BMK0"/>
<dbReference type="GO" id="GO:0003677">
    <property type="term" value="F:DNA binding"/>
    <property type="evidence" value="ECO:0007669"/>
    <property type="project" value="InterPro"/>
</dbReference>
<dbReference type="OrthoDB" id="2221171at2759"/>
<protein>
    <recommendedName>
        <fullName evidence="5">Tyr recombinase domain-containing protein</fullName>
    </recommendedName>
</protein>
<evidence type="ECO:0000256" key="2">
    <source>
        <dbReference type="SAM" id="MobiDB-lite"/>
    </source>
</evidence>
<dbReference type="InterPro" id="IPR013762">
    <property type="entry name" value="Integrase-like_cat_sf"/>
</dbReference>
<evidence type="ECO:0000256" key="1">
    <source>
        <dbReference type="ARBA" id="ARBA00023172"/>
    </source>
</evidence>
<dbReference type="InParanoid" id="I1BMK0"/>
<dbReference type="Proteomes" id="UP000009138">
    <property type="component" value="Unassembled WGS sequence"/>
</dbReference>
<evidence type="ECO:0000313" key="4">
    <source>
        <dbReference type="Proteomes" id="UP000009138"/>
    </source>
</evidence>
<dbReference type="GeneID" id="93609106"/>
<gene>
    <name evidence="3" type="ORF">RO3G_02134</name>
</gene>
<evidence type="ECO:0000313" key="3">
    <source>
        <dbReference type="EMBL" id="EIE77430.1"/>
    </source>
</evidence>
<dbReference type="SUPFAM" id="SSF56349">
    <property type="entry name" value="DNA breaking-rejoining enzymes"/>
    <property type="match status" value="1"/>
</dbReference>
<dbReference type="Gene3D" id="1.10.443.10">
    <property type="entry name" value="Intergrase catalytic core"/>
    <property type="match status" value="1"/>
</dbReference>